<dbReference type="Pfam" id="PF13576">
    <property type="entry name" value="Pentapeptide_3"/>
    <property type="match status" value="2"/>
</dbReference>
<keyword evidence="4" id="KW-1185">Reference proteome</keyword>
<dbReference type="InterPro" id="IPR001646">
    <property type="entry name" value="5peptide_repeat"/>
</dbReference>
<evidence type="ECO:0000256" key="1">
    <source>
        <dbReference type="SAM" id="MobiDB-lite"/>
    </source>
</evidence>
<protein>
    <submittedName>
        <fullName evidence="3">Pentapeptide repeat-containing protein</fullName>
    </submittedName>
</protein>
<feature type="region of interest" description="Disordered" evidence="1">
    <location>
        <begin position="420"/>
        <end position="445"/>
    </location>
</feature>
<proteinExistence type="predicted"/>
<reference evidence="3 4" key="1">
    <citation type="submission" date="2024-10" db="EMBL/GenBank/DDBJ databases">
        <authorList>
            <person name="Topkara A.R."/>
            <person name="Saygin H."/>
        </authorList>
    </citation>
    <scope>NUCLEOTIDE SEQUENCE [LARGE SCALE GENOMIC DNA]</scope>
    <source>
        <strain evidence="3 4">M3C6</strain>
    </source>
</reference>
<dbReference type="Gene3D" id="2.160.20.80">
    <property type="entry name" value="E3 ubiquitin-protein ligase SopA"/>
    <property type="match status" value="1"/>
</dbReference>
<dbReference type="RefSeq" id="WP_393172122.1">
    <property type="nucleotide sequence ID" value="NZ_JBICRM010000024.1"/>
</dbReference>
<keyword evidence="2" id="KW-0472">Membrane</keyword>
<gene>
    <name evidence="3" type="ORF">ACFLIM_32775</name>
</gene>
<accession>A0ABW7APF1</accession>
<keyword evidence="2" id="KW-1133">Transmembrane helix</keyword>
<dbReference type="EMBL" id="JBICRM010000024">
    <property type="protein sequence ID" value="MFG1707994.1"/>
    <property type="molecule type" value="Genomic_DNA"/>
</dbReference>
<evidence type="ECO:0000313" key="4">
    <source>
        <dbReference type="Proteomes" id="UP001603978"/>
    </source>
</evidence>
<sequence>MRLLSIAVVVISVALAAVIVWILGPGATWVLEHIDGATGLRGKDLAAALDAIRGRVLAVGTGLAALIAVFYTARNADTARRTFQLGERGQITDRYGEAAEQLGHAQAPVRLAGLYALAQLGENTVSLRQTIVDVICAYLRMPYSPPREQDRQEEVDPEQDVPSTSALVGSGNLGVAKDPQEEREVRLTAQRILADHLRYRAPEKRRWWQHSTPDDRHWCEIRLDLTGALLLDFDFRHCHVMSATFNKATFYGDARFGEATFAGDAWFNQATFYGDARFGEATFAHHVWFNQVTFTRIAQFDQVTITGDAWFEEAVFAANAWFKEATFSSHAWFANTTFTGDAQFDKAAFTKDVQFDGATFTGNASFNQAAFTRNAWFEATFTGNAHFELARGAEHIDLEEAHVARPSALHVWPPGWRGAEDQDGAAVLRREPSTQKMKDAGETNE</sequence>
<dbReference type="Proteomes" id="UP001603978">
    <property type="component" value="Unassembled WGS sequence"/>
</dbReference>
<keyword evidence="2" id="KW-0812">Transmembrane</keyword>
<name>A0ABW7APF1_9ACTN</name>
<feature type="region of interest" description="Disordered" evidence="1">
    <location>
        <begin position="146"/>
        <end position="181"/>
    </location>
</feature>
<organism evidence="3 4">
    <name type="scientific">Nonomuraea marmarensis</name>
    <dbReference type="NCBI Taxonomy" id="3351344"/>
    <lineage>
        <taxon>Bacteria</taxon>
        <taxon>Bacillati</taxon>
        <taxon>Actinomycetota</taxon>
        <taxon>Actinomycetes</taxon>
        <taxon>Streptosporangiales</taxon>
        <taxon>Streptosporangiaceae</taxon>
        <taxon>Nonomuraea</taxon>
    </lineage>
</organism>
<evidence type="ECO:0000313" key="3">
    <source>
        <dbReference type="EMBL" id="MFG1707994.1"/>
    </source>
</evidence>
<feature type="transmembrane region" description="Helical" evidence="2">
    <location>
        <begin position="52"/>
        <end position="73"/>
    </location>
</feature>
<feature type="compositionally biased region" description="Basic and acidic residues" evidence="1">
    <location>
        <begin position="428"/>
        <end position="445"/>
    </location>
</feature>
<evidence type="ECO:0000256" key="2">
    <source>
        <dbReference type="SAM" id="Phobius"/>
    </source>
</evidence>
<comment type="caution">
    <text evidence="3">The sequence shown here is derived from an EMBL/GenBank/DDBJ whole genome shotgun (WGS) entry which is preliminary data.</text>
</comment>